<dbReference type="Pfam" id="PF00083">
    <property type="entry name" value="Sugar_tr"/>
    <property type="match status" value="1"/>
</dbReference>
<evidence type="ECO:0000256" key="1">
    <source>
        <dbReference type="ARBA" id="ARBA00004370"/>
    </source>
</evidence>
<dbReference type="InterPro" id="IPR045263">
    <property type="entry name" value="GLUT"/>
</dbReference>
<organism evidence="8">
    <name type="scientific">Enterobius vermicularis</name>
    <name type="common">Human pinworm</name>
    <dbReference type="NCBI Taxonomy" id="51028"/>
    <lineage>
        <taxon>Eukaryota</taxon>
        <taxon>Metazoa</taxon>
        <taxon>Ecdysozoa</taxon>
        <taxon>Nematoda</taxon>
        <taxon>Chromadorea</taxon>
        <taxon>Rhabditida</taxon>
        <taxon>Spirurina</taxon>
        <taxon>Oxyuridomorpha</taxon>
        <taxon>Oxyuroidea</taxon>
        <taxon>Oxyuridae</taxon>
        <taxon>Enterobius</taxon>
    </lineage>
</organism>
<dbReference type="InterPro" id="IPR005828">
    <property type="entry name" value="MFS_sugar_transport-like"/>
</dbReference>
<dbReference type="Proteomes" id="UP000274131">
    <property type="component" value="Unassembled WGS sequence"/>
</dbReference>
<dbReference type="GO" id="GO:0015149">
    <property type="term" value="F:hexose transmembrane transporter activity"/>
    <property type="evidence" value="ECO:0007669"/>
    <property type="project" value="TreeGrafter"/>
</dbReference>
<dbReference type="PANTHER" id="PTHR23503">
    <property type="entry name" value="SOLUTE CARRIER FAMILY 2"/>
    <property type="match status" value="1"/>
</dbReference>
<evidence type="ECO:0000256" key="2">
    <source>
        <dbReference type="ARBA" id="ARBA00022692"/>
    </source>
</evidence>
<reference evidence="6 7" key="2">
    <citation type="submission" date="2018-10" db="EMBL/GenBank/DDBJ databases">
        <authorList>
            <consortium name="Pathogen Informatics"/>
        </authorList>
    </citation>
    <scope>NUCLEOTIDE SEQUENCE [LARGE SCALE GENOMIC DNA]</scope>
</reference>
<dbReference type="AlphaFoldDB" id="A0A0N4UX69"/>
<evidence type="ECO:0000256" key="4">
    <source>
        <dbReference type="ARBA" id="ARBA00023136"/>
    </source>
</evidence>
<dbReference type="GO" id="GO:0016020">
    <property type="term" value="C:membrane"/>
    <property type="evidence" value="ECO:0007669"/>
    <property type="project" value="UniProtKB-SubCell"/>
</dbReference>
<evidence type="ECO:0000256" key="3">
    <source>
        <dbReference type="ARBA" id="ARBA00022989"/>
    </source>
</evidence>
<reference evidence="8" key="1">
    <citation type="submission" date="2017-02" db="UniProtKB">
        <authorList>
            <consortium name="WormBaseParasite"/>
        </authorList>
    </citation>
    <scope>IDENTIFICATION</scope>
</reference>
<dbReference type="SUPFAM" id="SSF103473">
    <property type="entry name" value="MFS general substrate transporter"/>
    <property type="match status" value="1"/>
</dbReference>
<evidence type="ECO:0000313" key="7">
    <source>
        <dbReference type="Proteomes" id="UP000274131"/>
    </source>
</evidence>
<dbReference type="OrthoDB" id="4142200at2759"/>
<protein>
    <submittedName>
        <fullName evidence="8">MFS domain-containing protein</fullName>
    </submittedName>
</protein>
<comment type="subcellular location">
    <subcellularLocation>
        <location evidence="1">Membrane</location>
    </subcellularLocation>
</comment>
<dbReference type="Gene3D" id="1.20.1250.20">
    <property type="entry name" value="MFS general substrate transporter like domains"/>
    <property type="match status" value="1"/>
</dbReference>
<evidence type="ECO:0000313" key="6">
    <source>
        <dbReference type="EMBL" id="VDD86684.1"/>
    </source>
</evidence>
<proteinExistence type="predicted"/>
<keyword evidence="4 5" id="KW-0472">Membrane</keyword>
<keyword evidence="2 5" id="KW-0812">Transmembrane</keyword>
<name>A0A0N4UX69_ENTVE</name>
<accession>A0A0N4UX69</accession>
<evidence type="ECO:0000256" key="5">
    <source>
        <dbReference type="SAM" id="Phobius"/>
    </source>
</evidence>
<keyword evidence="7" id="KW-1185">Reference proteome</keyword>
<dbReference type="EMBL" id="UXUI01007271">
    <property type="protein sequence ID" value="VDD86684.1"/>
    <property type="molecule type" value="Genomic_DNA"/>
</dbReference>
<keyword evidence="3 5" id="KW-1133">Transmembrane helix</keyword>
<dbReference type="STRING" id="51028.A0A0N4UX69"/>
<dbReference type="WBParaSite" id="EVEC_0000211901-mRNA-1">
    <property type="protein sequence ID" value="EVEC_0000211901-mRNA-1"/>
    <property type="gene ID" value="EVEC_0000211901"/>
</dbReference>
<feature type="transmembrane region" description="Helical" evidence="5">
    <location>
        <begin position="60"/>
        <end position="79"/>
    </location>
</feature>
<gene>
    <name evidence="6" type="ORF">EVEC_LOCUS1827</name>
</gene>
<dbReference type="PANTHER" id="PTHR23503:SF96">
    <property type="entry name" value="MAJOR FACILITATOR SUPERFAMILY (MFS) PROFILE DOMAIN-CONTAINING PROTEIN"/>
    <property type="match status" value="1"/>
</dbReference>
<dbReference type="InterPro" id="IPR036259">
    <property type="entry name" value="MFS_trans_sf"/>
</dbReference>
<sequence length="136" mass="15247">MTKLFFAIGLGPQSFFIASEMVGQAARSVSQGCAMASQMIARTICIAVFLGLKEAVGQSFAFLILFVAPMIFSMLYLYFRMPETKNRNHKEVIEAMEKLPSIANCFKSRKRHSKNVYSVYATPVLAYGTLTHNEKF</sequence>
<evidence type="ECO:0000313" key="8">
    <source>
        <dbReference type="WBParaSite" id="EVEC_0000211901-mRNA-1"/>
    </source>
</evidence>